<evidence type="ECO:0000256" key="1">
    <source>
        <dbReference type="SAM" id="Phobius"/>
    </source>
</evidence>
<comment type="caution">
    <text evidence="2">The sequence shown here is derived from an EMBL/GenBank/DDBJ whole genome shotgun (WGS) entry which is preliminary data.</text>
</comment>
<dbReference type="AlphaFoldDB" id="A0A8J2VQU8"/>
<evidence type="ECO:0000313" key="2">
    <source>
        <dbReference type="EMBL" id="CAG9562274.1"/>
    </source>
</evidence>
<dbReference type="OrthoDB" id="7385553at2759"/>
<keyword evidence="1" id="KW-0472">Membrane</keyword>
<reference evidence="2" key="1">
    <citation type="submission" date="2021-09" db="EMBL/GenBank/DDBJ databases">
        <authorList>
            <person name="Martin H S."/>
        </authorList>
    </citation>
    <scope>NUCLEOTIDE SEQUENCE</scope>
</reference>
<feature type="transmembrane region" description="Helical" evidence="1">
    <location>
        <begin position="54"/>
        <end position="76"/>
    </location>
</feature>
<name>A0A8J2VQU8_9NEOP</name>
<proteinExistence type="predicted"/>
<dbReference type="EMBL" id="CAKASE010000048">
    <property type="protein sequence ID" value="CAG9562274.1"/>
    <property type="molecule type" value="Genomic_DNA"/>
</dbReference>
<sequence>MARASRVYPALLLHINLLLVLFAGAMLATAARLKWDPSAYIPARELLPAEYRSAACVLPAAGLALLLLAHLALTALSCRPPTRRVLLVVVQNTLLS</sequence>
<protein>
    <submittedName>
        <fullName evidence="2">(African queen) hypothetical protein</fullName>
    </submittedName>
</protein>
<keyword evidence="1" id="KW-0812">Transmembrane</keyword>
<accession>A0A8J2VQU8</accession>
<keyword evidence="3" id="KW-1185">Reference proteome</keyword>
<gene>
    <name evidence="2" type="ORF">DCHRY22_LOCUS3637</name>
</gene>
<evidence type="ECO:0000313" key="3">
    <source>
        <dbReference type="Proteomes" id="UP000789524"/>
    </source>
</evidence>
<keyword evidence="1" id="KW-1133">Transmembrane helix</keyword>
<organism evidence="2 3">
    <name type="scientific">Danaus chrysippus</name>
    <name type="common">African queen</name>
    <dbReference type="NCBI Taxonomy" id="151541"/>
    <lineage>
        <taxon>Eukaryota</taxon>
        <taxon>Metazoa</taxon>
        <taxon>Ecdysozoa</taxon>
        <taxon>Arthropoda</taxon>
        <taxon>Hexapoda</taxon>
        <taxon>Insecta</taxon>
        <taxon>Pterygota</taxon>
        <taxon>Neoptera</taxon>
        <taxon>Endopterygota</taxon>
        <taxon>Lepidoptera</taxon>
        <taxon>Glossata</taxon>
        <taxon>Ditrysia</taxon>
        <taxon>Papilionoidea</taxon>
        <taxon>Nymphalidae</taxon>
        <taxon>Danainae</taxon>
        <taxon>Danaini</taxon>
        <taxon>Danaina</taxon>
        <taxon>Danaus</taxon>
        <taxon>Anosia</taxon>
    </lineage>
</organism>
<dbReference type="Proteomes" id="UP000789524">
    <property type="component" value="Unassembled WGS sequence"/>
</dbReference>